<keyword evidence="2" id="KW-1185">Reference proteome</keyword>
<comment type="caution">
    <text evidence="1">The sequence shown here is derived from an EMBL/GenBank/DDBJ whole genome shotgun (WGS) entry which is preliminary data.</text>
</comment>
<accession>A0ABT7PDL9</accession>
<sequence>MPRTSSKAPPSYCLHRASGRAVVRIHGKDIYLGAYGSPESHDAYQRAIAQWRSATYHDEASKLERIHSAGFDLQVCEVIDAYLVFAATYYVKNGKPTKELQEMKYALQPLRMLYGDVLGRDFGPRKLKSVRQALIDSDLCRGVINKRIDRIKRFFKWAVAEELVPPSVHEGLRAVPGLKYGRTEAREAEPVKPVPDEYIDLVFPEVAPQVAVMIQLQRSTGMRPCETVMMRKED</sequence>
<dbReference type="Proteomes" id="UP001239462">
    <property type="component" value="Unassembled WGS sequence"/>
</dbReference>
<dbReference type="EMBL" id="JASZZN010000003">
    <property type="protein sequence ID" value="MDM4014600.1"/>
    <property type="molecule type" value="Genomic_DNA"/>
</dbReference>
<reference evidence="1 2" key="1">
    <citation type="submission" date="2023-06" db="EMBL/GenBank/DDBJ databases">
        <title>Roseiconus lacunae JC819 isolated from Gulf of Mannar region, Tamil Nadu.</title>
        <authorList>
            <person name="Pk S."/>
            <person name="Ch S."/>
            <person name="Ch V.R."/>
        </authorList>
    </citation>
    <scope>NUCLEOTIDE SEQUENCE [LARGE SCALE GENOMIC DNA]</scope>
    <source>
        <strain evidence="1 2">JC819</strain>
    </source>
</reference>
<dbReference type="InterPro" id="IPR011010">
    <property type="entry name" value="DNA_brk_join_enz"/>
</dbReference>
<name>A0ABT7PDL9_9BACT</name>
<evidence type="ECO:0000313" key="2">
    <source>
        <dbReference type="Proteomes" id="UP001239462"/>
    </source>
</evidence>
<organism evidence="1 2">
    <name type="scientific">Roseiconus lacunae</name>
    <dbReference type="NCBI Taxonomy" id="2605694"/>
    <lineage>
        <taxon>Bacteria</taxon>
        <taxon>Pseudomonadati</taxon>
        <taxon>Planctomycetota</taxon>
        <taxon>Planctomycetia</taxon>
        <taxon>Pirellulales</taxon>
        <taxon>Pirellulaceae</taxon>
        <taxon>Roseiconus</taxon>
    </lineage>
</organism>
<dbReference type="SUPFAM" id="SSF56349">
    <property type="entry name" value="DNA breaking-rejoining enzymes"/>
    <property type="match status" value="1"/>
</dbReference>
<proteinExistence type="predicted"/>
<evidence type="ECO:0000313" key="1">
    <source>
        <dbReference type="EMBL" id="MDM4014600.1"/>
    </source>
</evidence>
<feature type="non-terminal residue" evidence="1">
    <location>
        <position position="234"/>
    </location>
</feature>
<protein>
    <submittedName>
        <fullName evidence="1">Site-specific integrase</fullName>
    </submittedName>
</protein>
<gene>
    <name evidence="1" type="ORF">QTN89_04090</name>
</gene>